<evidence type="ECO:0000256" key="2">
    <source>
        <dbReference type="ARBA" id="ARBA00023015"/>
    </source>
</evidence>
<dbReference type="InterPro" id="IPR036388">
    <property type="entry name" value="WH-like_DNA-bd_sf"/>
</dbReference>
<dbReference type="SUPFAM" id="SSF88946">
    <property type="entry name" value="Sigma2 domain of RNA polymerase sigma factors"/>
    <property type="match status" value="1"/>
</dbReference>
<sequence length="188" mass="21635">MAIENDPVSDQELVARAKRGDVKAFSLLVERYQDMVYTLACRTLSDPVRAEDMAQDAFVRAWKAISSFKEKSQFSSWLYRITVNVCYSELRKRGRSEDLLPEEDFDALKIPGWFKKSIESNFEKRDLVNRLINELPPVYQGIVVLFYLEGLDCKEISTILGHPVGTVKAYLHRARARMRIVAESLLNV</sequence>
<dbReference type="NCBIfam" id="TIGR02937">
    <property type="entry name" value="sigma70-ECF"/>
    <property type="match status" value="1"/>
</dbReference>
<keyword evidence="3" id="KW-0731">Sigma factor</keyword>
<feature type="domain" description="RNA polymerase sigma-70 region 2" evidence="5">
    <location>
        <begin position="28"/>
        <end position="95"/>
    </location>
</feature>
<dbReference type="InterPro" id="IPR013324">
    <property type="entry name" value="RNA_pol_sigma_r3/r4-like"/>
</dbReference>
<dbReference type="GO" id="GO:0006352">
    <property type="term" value="P:DNA-templated transcription initiation"/>
    <property type="evidence" value="ECO:0007669"/>
    <property type="project" value="InterPro"/>
</dbReference>
<dbReference type="CDD" id="cd06171">
    <property type="entry name" value="Sigma70_r4"/>
    <property type="match status" value="1"/>
</dbReference>
<evidence type="ECO:0000256" key="4">
    <source>
        <dbReference type="ARBA" id="ARBA00023163"/>
    </source>
</evidence>
<dbReference type="Pfam" id="PF04542">
    <property type="entry name" value="Sigma70_r2"/>
    <property type="match status" value="1"/>
</dbReference>
<evidence type="ECO:0000313" key="8">
    <source>
        <dbReference type="Proteomes" id="UP000319619"/>
    </source>
</evidence>
<dbReference type="SUPFAM" id="SSF88659">
    <property type="entry name" value="Sigma3 and sigma4 domains of RNA polymerase sigma factors"/>
    <property type="match status" value="1"/>
</dbReference>
<organism evidence="7 8">
    <name type="scientific">candidate division LCP-89 bacterium B3_LCP</name>
    <dbReference type="NCBI Taxonomy" id="2012998"/>
    <lineage>
        <taxon>Bacteria</taxon>
        <taxon>Pseudomonadati</taxon>
        <taxon>Bacteria division LCP-89</taxon>
    </lineage>
</organism>
<comment type="caution">
    <text evidence="7">The sequence shown here is derived from an EMBL/GenBank/DDBJ whole genome shotgun (WGS) entry which is preliminary data.</text>
</comment>
<dbReference type="EMBL" id="NJBN01000006">
    <property type="protein sequence ID" value="TKJ39981.1"/>
    <property type="molecule type" value="Genomic_DNA"/>
</dbReference>
<dbReference type="InterPro" id="IPR013325">
    <property type="entry name" value="RNA_pol_sigma_r2"/>
</dbReference>
<dbReference type="Pfam" id="PF08281">
    <property type="entry name" value="Sigma70_r4_2"/>
    <property type="match status" value="1"/>
</dbReference>
<keyword evidence="2" id="KW-0805">Transcription regulation</keyword>
<evidence type="ECO:0000256" key="3">
    <source>
        <dbReference type="ARBA" id="ARBA00023082"/>
    </source>
</evidence>
<dbReference type="Gene3D" id="1.10.10.10">
    <property type="entry name" value="Winged helix-like DNA-binding domain superfamily/Winged helix DNA-binding domain"/>
    <property type="match status" value="1"/>
</dbReference>
<evidence type="ECO:0000256" key="1">
    <source>
        <dbReference type="ARBA" id="ARBA00010641"/>
    </source>
</evidence>
<dbReference type="AlphaFoldDB" id="A0A532UYG4"/>
<evidence type="ECO:0000259" key="6">
    <source>
        <dbReference type="Pfam" id="PF08281"/>
    </source>
</evidence>
<dbReference type="Proteomes" id="UP000319619">
    <property type="component" value="Unassembled WGS sequence"/>
</dbReference>
<dbReference type="InterPro" id="IPR013249">
    <property type="entry name" value="RNA_pol_sigma70_r4_t2"/>
</dbReference>
<dbReference type="InterPro" id="IPR007627">
    <property type="entry name" value="RNA_pol_sigma70_r2"/>
</dbReference>
<gene>
    <name evidence="7" type="ORF">CEE37_09605</name>
</gene>
<dbReference type="Gene3D" id="1.10.1740.10">
    <property type="match status" value="1"/>
</dbReference>
<keyword evidence="4" id="KW-0804">Transcription</keyword>
<dbReference type="InterPro" id="IPR014284">
    <property type="entry name" value="RNA_pol_sigma-70_dom"/>
</dbReference>
<comment type="similarity">
    <text evidence="1">Belongs to the sigma-70 factor family. ECF subfamily.</text>
</comment>
<evidence type="ECO:0000259" key="5">
    <source>
        <dbReference type="Pfam" id="PF04542"/>
    </source>
</evidence>
<proteinExistence type="inferred from homology"/>
<dbReference type="InterPro" id="IPR039425">
    <property type="entry name" value="RNA_pol_sigma-70-like"/>
</dbReference>
<reference evidence="7 8" key="1">
    <citation type="submission" date="2017-06" db="EMBL/GenBank/DDBJ databases">
        <title>Novel microbial phyla capable of carbon fixation and sulfur reduction in deep-sea sediments.</title>
        <authorList>
            <person name="Huang J."/>
            <person name="Baker B."/>
            <person name="Wang Y."/>
        </authorList>
    </citation>
    <scope>NUCLEOTIDE SEQUENCE [LARGE SCALE GENOMIC DNA]</scope>
    <source>
        <strain evidence="7">B3_LCP</strain>
    </source>
</reference>
<name>A0A532UYG4_UNCL8</name>
<dbReference type="PANTHER" id="PTHR43133">
    <property type="entry name" value="RNA POLYMERASE ECF-TYPE SIGMA FACTO"/>
    <property type="match status" value="1"/>
</dbReference>
<protein>
    <submittedName>
        <fullName evidence="7">RNA polymerase subunit sigma</fullName>
    </submittedName>
</protein>
<accession>A0A532UYG4</accession>
<dbReference type="GO" id="GO:0003677">
    <property type="term" value="F:DNA binding"/>
    <property type="evidence" value="ECO:0007669"/>
    <property type="project" value="InterPro"/>
</dbReference>
<dbReference type="PANTHER" id="PTHR43133:SF51">
    <property type="entry name" value="RNA POLYMERASE SIGMA FACTOR"/>
    <property type="match status" value="1"/>
</dbReference>
<feature type="domain" description="RNA polymerase sigma factor 70 region 4 type 2" evidence="6">
    <location>
        <begin position="127"/>
        <end position="178"/>
    </location>
</feature>
<evidence type="ECO:0000313" key="7">
    <source>
        <dbReference type="EMBL" id="TKJ39981.1"/>
    </source>
</evidence>
<dbReference type="GO" id="GO:0016987">
    <property type="term" value="F:sigma factor activity"/>
    <property type="evidence" value="ECO:0007669"/>
    <property type="project" value="UniProtKB-KW"/>
</dbReference>